<reference evidence="1 2" key="1">
    <citation type="journal article" date="2019" name="Commun. Biol.">
        <title>The bagworm genome reveals a unique fibroin gene that provides high tensile strength.</title>
        <authorList>
            <person name="Kono N."/>
            <person name="Nakamura H."/>
            <person name="Ohtoshi R."/>
            <person name="Tomita M."/>
            <person name="Numata K."/>
            <person name="Arakawa K."/>
        </authorList>
    </citation>
    <scope>NUCLEOTIDE SEQUENCE [LARGE SCALE GENOMIC DNA]</scope>
</reference>
<name>A0A4C1V7R7_EUMVA</name>
<sequence>MKLFDLFPRSQRQGVSSLVRWSPACGAIYPRHTVLMRIRHAHLPPVLLKNDITEINQMQKGKFNTSVNELYFKFRDSSQKPVVIQVRNKIGYLFWRPPSVTSSRIAEAASL</sequence>
<gene>
    <name evidence="1" type="ORF">EVAR_25743_1</name>
</gene>
<evidence type="ECO:0000313" key="2">
    <source>
        <dbReference type="Proteomes" id="UP000299102"/>
    </source>
</evidence>
<accession>A0A4C1V7R7</accession>
<protein>
    <submittedName>
        <fullName evidence="1">Uncharacterized protein</fullName>
    </submittedName>
</protein>
<keyword evidence="2" id="KW-1185">Reference proteome</keyword>
<dbReference type="EMBL" id="BGZK01000293">
    <property type="protein sequence ID" value="GBP34739.1"/>
    <property type="molecule type" value="Genomic_DNA"/>
</dbReference>
<comment type="caution">
    <text evidence="1">The sequence shown here is derived from an EMBL/GenBank/DDBJ whole genome shotgun (WGS) entry which is preliminary data.</text>
</comment>
<dbReference type="AlphaFoldDB" id="A0A4C1V7R7"/>
<evidence type="ECO:0000313" key="1">
    <source>
        <dbReference type="EMBL" id="GBP34739.1"/>
    </source>
</evidence>
<dbReference type="Proteomes" id="UP000299102">
    <property type="component" value="Unassembled WGS sequence"/>
</dbReference>
<proteinExistence type="predicted"/>
<organism evidence="1 2">
    <name type="scientific">Eumeta variegata</name>
    <name type="common">Bagworm moth</name>
    <name type="synonym">Eumeta japonica</name>
    <dbReference type="NCBI Taxonomy" id="151549"/>
    <lineage>
        <taxon>Eukaryota</taxon>
        <taxon>Metazoa</taxon>
        <taxon>Ecdysozoa</taxon>
        <taxon>Arthropoda</taxon>
        <taxon>Hexapoda</taxon>
        <taxon>Insecta</taxon>
        <taxon>Pterygota</taxon>
        <taxon>Neoptera</taxon>
        <taxon>Endopterygota</taxon>
        <taxon>Lepidoptera</taxon>
        <taxon>Glossata</taxon>
        <taxon>Ditrysia</taxon>
        <taxon>Tineoidea</taxon>
        <taxon>Psychidae</taxon>
        <taxon>Oiketicinae</taxon>
        <taxon>Eumeta</taxon>
    </lineage>
</organism>